<dbReference type="OrthoDB" id="269227at2759"/>
<evidence type="ECO:0000259" key="6">
    <source>
        <dbReference type="PROSITE" id="PS50850"/>
    </source>
</evidence>
<evidence type="ECO:0000313" key="7">
    <source>
        <dbReference type="EMBL" id="CAB3220800.1"/>
    </source>
</evidence>
<feature type="transmembrane region" description="Helical" evidence="5">
    <location>
        <begin position="22"/>
        <end position="46"/>
    </location>
</feature>
<organism evidence="7 8">
    <name type="scientific">Arctia plantaginis</name>
    <name type="common">Wood tiger moth</name>
    <name type="synonym">Phalaena plantaginis</name>
    <dbReference type="NCBI Taxonomy" id="874455"/>
    <lineage>
        <taxon>Eukaryota</taxon>
        <taxon>Metazoa</taxon>
        <taxon>Ecdysozoa</taxon>
        <taxon>Arthropoda</taxon>
        <taxon>Hexapoda</taxon>
        <taxon>Insecta</taxon>
        <taxon>Pterygota</taxon>
        <taxon>Neoptera</taxon>
        <taxon>Endopterygota</taxon>
        <taxon>Lepidoptera</taxon>
        <taxon>Glossata</taxon>
        <taxon>Ditrysia</taxon>
        <taxon>Noctuoidea</taxon>
        <taxon>Erebidae</taxon>
        <taxon>Arctiinae</taxon>
        <taxon>Arctia</taxon>
    </lineage>
</organism>
<dbReference type="PROSITE" id="PS00216">
    <property type="entry name" value="SUGAR_TRANSPORT_1"/>
    <property type="match status" value="1"/>
</dbReference>
<evidence type="ECO:0000256" key="5">
    <source>
        <dbReference type="SAM" id="Phobius"/>
    </source>
</evidence>
<dbReference type="PROSITE" id="PS50850">
    <property type="entry name" value="MFS"/>
    <property type="match status" value="1"/>
</dbReference>
<protein>
    <recommendedName>
        <fullName evidence="6">Major facilitator superfamily (MFS) profile domain-containing protein</fullName>
    </recommendedName>
</protein>
<keyword evidence="4 5" id="KW-0472">Membrane</keyword>
<evidence type="ECO:0000313" key="8">
    <source>
        <dbReference type="Proteomes" id="UP000494256"/>
    </source>
</evidence>
<dbReference type="Pfam" id="PF00083">
    <property type="entry name" value="Sugar_tr"/>
    <property type="match status" value="1"/>
</dbReference>
<dbReference type="GO" id="GO:0016020">
    <property type="term" value="C:membrane"/>
    <property type="evidence" value="ECO:0007669"/>
    <property type="project" value="UniProtKB-SubCell"/>
</dbReference>
<feature type="transmembrane region" description="Helical" evidence="5">
    <location>
        <begin position="107"/>
        <end position="128"/>
    </location>
</feature>
<evidence type="ECO:0000256" key="3">
    <source>
        <dbReference type="ARBA" id="ARBA00022989"/>
    </source>
</evidence>
<feature type="transmembrane region" description="Helical" evidence="5">
    <location>
        <begin position="303"/>
        <end position="324"/>
    </location>
</feature>
<dbReference type="InterPro" id="IPR020846">
    <property type="entry name" value="MFS_dom"/>
</dbReference>
<dbReference type="AlphaFoldDB" id="A0A8S0YNK9"/>
<dbReference type="Proteomes" id="UP000494256">
    <property type="component" value="Unassembled WGS sequence"/>
</dbReference>
<evidence type="ECO:0000256" key="2">
    <source>
        <dbReference type="ARBA" id="ARBA00022692"/>
    </source>
</evidence>
<feature type="transmembrane region" description="Helical" evidence="5">
    <location>
        <begin position="389"/>
        <end position="412"/>
    </location>
</feature>
<accession>A0A8S0YNK9</accession>
<dbReference type="EMBL" id="CADEBD010000041">
    <property type="protein sequence ID" value="CAB3220800.1"/>
    <property type="molecule type" value="Genomic_DNA"/>
</dbReference>
<feature type="transmembrane region" description="Helical" evidence="5">
    <location>
        <begin position="193"/>
        <end position="215"/>
    </location>
</feature>
<proteinExistence type="predicted"/>
<gene>
    <name evidence="7" type="ORF">APLA_LOCUS480</name>
</gene>
<sequence length="504" mass="57279">MSAPKDMDIENVLKKFNLRSPYYIKLFSLLLFAGSLNAMHCVQYVFIISDVKYRCNEPYFENNTYDDRCHRIDKETNKSVKCTEWKYEDPNAFFSEFNLACQDWKRLFVATVHCFGYMIGLLIIGPLADKFGRKILIITTGLVAAFMGLGRSVVYSYWLYIVLELIEAMFGDPYSTTYMLGVEMVTKENRVTFIAIMTAVTSLAGILMAVIAWAVPYWRTFLLVIYAPALLILLYPFLLDESLRWLLITGRKEKAENIIKSAAKMDNINISEVCSENIYCEKAPKVNISMAKIFKITFSSRTLLLRFAACVCMWTTGLFSKYTLLMNSVELEGNKYLNFGLMKFCELPASVVLCLVLKRFERKKPLIFSFLLTGVFCVSQSFVPKDEILLTTSLFLLGKFMATISYEIIYLYTSELFPTYLRNTMHSLCSSLGRTAAMLATQTPLLATYWYGLPSLLIGLSSTLTGVIVIMMPDTADDILPDTVKDAENIGHKGNNNKIENTSI</sequence>
<dbReference type="Gene3D" id="1.20.1250.20">
    <property type="entry name" value="MFS general substrate transporter like domains"/>
    <property type="match status" value="1"/>
</dbReference>
<evidence type="ECO:0000256" key="4">
    <source>
        <dbReference type="ARBA" id="ARBA00023136"/>
    </source>
</evidence>
<feature type="transmembrane region" description="Helical" evidence="5">
    <location>
        <begin position="135"/>
        <end position="151"/>
    </location>
</feature>
<dbReference type="GO" id="GO:0022857">
    <property type="term" value="F:transmembrane transporter activity"/>
    <property type="evidence" value="ECO:0007669"/>
    <property type="project" value="InterPro"/>
</dbReference>
<evidence type="ECO:0000256" key="1">
    <source>
        <dbReference type="ARBA" id="ARBA00004141"/>
    </source>
</evidence>
<keyword evidence="2 5" id="KW-0812">Transmembrane</keyword>
<comment type="caution">
    <text evidence="7">The sequence shown here is derived from an EMBL/GenBank/DDBJ whole genome shotgun (WGS) entry which is preliminary data.</text>
</comment>
<comment type="subcellular location">
    <subcellularLocation>
        <location evidence="1">Membrane</location>
        <topology evidence="1">Multi-pass membrane protein</topology>
    </subcellularLocation>
</comment>
<reference evidence="7 8" key="1">
    <citation type="submission" date="2020-04" db="EMBL/GenBank/DDBJ databases">
        <authorList>
            <person name="Wallbank WR R."/>
            <person name="Pardo Diaz C."/>
            <person name="Kozak K."/>
            <person name="Martin S."/>
            <person name="Jiggins C."/>
            <person name="Moest M."/>
            <person name="Warren A I."/>
            <person name="Byers J.R.P. K."/>
            <person name="Montejo-Kovacevich G."/>
            <person name="Yen C E."/>
        </authorList>
    </citation>
    <scope>NUCLEOTIDE SEQUENCE [LARGE SCALE GENOMIC DNA]</scope>
</reference>
<feature type="transmembrane region" description="Helical" evidence="5">
    <location>
        <begin position="221"/>
        <end position="239"/>
    </location>
</feature>
<feature type="domain" description="Major facilitator superfamily (MFS) profile" evidence="6">
    <location>
        <begin position="26"/>
        <end position="477"/>
    </location>
</feature>
<feature type="transmembrane region" description="Helical" evidence="5">
    <location>
        <begin position="448"/>
        <end position="472"/>
    </location>
</feature>
<dbReference type="InterPro" id="IPR005829">
    <property type="entry name" value="Sugar_transporter_CS"/>
</dbReference>
<dbReference type="PANTHER" id="PTHR24064">
    <property type="entry name" value="SOLUTE CARRIER FAMILY 22 MEMBER"/>
    <property type="match status" value="1"/>
</dbReference>
<feature type="transmembrane region" description="Helical" evidence="5">
    <location>
        <begin position="366"/>
        <end position="383"/>
    </location>
</feature>
<name>A0A8S0YNK9_ARCPL</name>
<dbReference type="InterPro" id="IPR005828">
    <property type="entry name" value="MFS_sugar_transport-like"/>
</dbReference>
<feature type="transmembrane region" description="Helical" evidence="5">
    <location>
        <begin position="336"/>
        <end position="357"/>
    </location>
</feature>
<dbReference type="SUPFAM" id="SSF103473">
    <property type="entry name" value="MFS general substrate transporter"/>
    <property type="match status" value="1"/>
</dbReference>
<dbReference type="InterPro" id="IPR036259">
    <property type="entry name" value="MFS_trans_sf"/>
</dbReference>
<keyword evidence="3 5" id="KW-1133">Transmembrane helix</keyword>